<proteinExistence type="predicted"/>
<accession>A0ABQ0UXX6</accession>
<organism evidence="1 2">
    <name type="scientific">Alkalibacterium putridalgicola</name>
    <dbReference type="NCBI Taxonomy" id="426703"/>
    <lineage>
        <taxon>Bacteria</taxon>
        <taxon>Bacillati</taxon>
        <taxon>Bacillota</taxon>
        <taxon>Bacilli</taxon>
        <taxon>Lactobacillales</taxon>
        <taxon>Carnobacteriaceae</taxon>
        <taxon>Alkalibacterium</taxon>
    </lineage>
</organism>
<dbReference type="RefSeq" id="WP_177165525.1">
    <property type="nucleotide sequence ID" value="NZ_BJUX01000014.1"/>
</dbReference>
<dbReference type="Proteomes" id="UP000321425">
    <property type="component" value="Unassembled WGS sequence"/>
</dbReference>
<name>A0ABQ0UXX6_9LACT</name>
<keyword evidence="2" id="KW-1185">Reference proteome</keyword>
<gene>
    <name evidence="1" type="ORF">APU01nite_14250</name>
</gene>
<protein>
    <submittedName>
        <fullName evidence="1">Uncharacterized protein</fullName>
    </submittedName>
</protein>
<dbReference type="EMBL" id="BJUX01000014">
    <property type="protein sequence ID" value="GEK89386.1"/>
    <property type="molecule type" value="Genomic_DNA"/>
</dbReference>
<reference evidence="1 2" key="1">
    <citation type="submission" date="2019-07" db="EMBL/GenBank/DDBJ databases">
        <title>Whole genome shotgun sequence of Alkalibacterium putridalgicola NBRC 103243.</title>
        <authorList>
            <person name="Hosoyama A."/>
            <person name="Uohara A."/>
            <person name="Ohji S."/>
            <person name="Ichikawa N."/>
        </authorList>
    </citation>
    <scope>NUCLEOTIDE SEQUENCE [LARGE SCALE GENOMIC DNA]</scope>
    <source>
        <strain evidence="1 2">NBRC 103243</strain>
    </source>
</reference>
<evidence type="ECO:0000313" key="1">
    <source>
        <dbReference type="EMBL" id="GEK89386.1"/>
    </source>
</evidence>
<comment type="caution">
    <text evidence="1">The sequence shown here is derived from an EMBL/GenBank/DDBJ whole genome shotgun (WGS) entry which is preliminary data.</text>
</comment>
<evidence type="ECO:0000313" key="2">
    <source>
        <dbReference type="Proteomes" id="UP000321425"/>
    </source>
</evidence>
<sequence length="55" mass="6385">MICKKISDSEIPEVAELLSNAIADQFTEESLRSHRTAKKLINQNTYLFRQNSSWE</sequence>